<evidence type="ECO:0000313" key="1">
    <source>
        <dbReference type="EMBL" id="KAF7234451.1"/>
    </source>
</evidence>
<accession>A0A8S9YDP0</accession>
<dbReference type="Proteomes" id="UP000822476">
    <property type="component" value="Unassembled WGS sequence"/>
</dbReference>
<sequence>MPFRSTDARLTLNTKNRLDPGPLGLCLEPVYQSLNQIDNTIAGTPASEERCSMVSLRYPKVGPRI</sequence>
<evidence type="ECO:0000313" key="2">
    <source>
        <dbReference type="Proteomes" id="UP000822476"/>
    </source>
</evidence>
<proteinExistence type="predicted"/>
<reference evidence="1" key="1">
    <citation type="submission" date="2019-07" db="EMBL/GenBank/DDBJ databases">
        <title>Annotation for the trematode Paragonimus miyazaki's.</title>
        <authorList>
            <person name="Choi Y.-J."/>
        </authorList>
    </citation>
    <scope>NUCLEOTIDE SEQUENCE</scope>
    <source>
        <strain evidence="1">Japan</strain>
    </source>
</reference>
<organism evidence="1 2">
    <name type="scientific">Paragonimus skrjabini miyazakii</name>
    <dbReference type="NCBI Taxonomy" id="59628"/>
    <lineage>
        <taxon>Eukaryota</taxon>
        <taxon>Metazoa</taxon>
        <taxon>Spiralia</taxon>
        <taxon>Lophotrochozoa</taxon>
        <taxon>Platyhelminthes</taxon>
        <taxon>Trematoda</taxon>
        <taxon>Digenea</taxon>
        <taxon>Plagiorchiida</taxon>
        <taxon>Troglotremata</taxon>
        <taxon>Troglotrematidae</taxon>
        <taxon>Paragonimus</taxon>
    </lineage>
</organism>
<dbReference type="EMBL" id="JTDE01009564">
    <property type="protein sequence ID" value="KAF7234451.1"/>
    <property type="molecule type" value="Genomic_DNA"/>
</dbReference>
<name>A0A8S9YDP0_9TREM</name>
<gene>
    <name evidence="1" type="ORF">EG68_11983</name>
</gene>
<dbReference type="AlphaFoldDB" id="A0A8S9YDP0"/>
<protein>
    <submittedName>
        <fullName evidence="1">Uncharacterized protein</fullName>
    </submittedName>
</protein>
<keyword evidence="2" id="KW-1185">Reference proteome</keyword>
<comment type="caution">
    <text evidence="1">The sequence shown here is derived from an EMBL/GenBank/DDBJ whole genome shotgun (WGS) entry which is preliminary data.</text>
</comment>